<evidence type="ECO:0000313" key="3">
    <source>
        <dbReference type="Proteomes" id="UP000549394"/>
    </source>
</evidence>
<dbReference type="PANTHER" id="PTHR46270">
    <property type="entry name" value="ARMADILLO-TYPE FOLD-RELATED"/>
    <property type="match status" value="1"/>
</dbReference>
<dbReference type="InterPro" id="IPR035897">
    <property type="entry name" value="Toll_tir_struct_dom_sf"/>
</dbReference>
<proteinExistence type="predicted"/>
<accession>A0A7I8VXD9</accession>
<comment type="caution">
    <text evidence="2">The sequence shown here is derived from an EMBL/GenBank/DDBJ whole genome shotgun (WGS) entry which is preliminary data.</text>
</comment>
<dbReference type="SUPFAM" id="SSF48371">
    <property type="entry name" value="ARM repeat"/>
    <property type="match status" value="1"/>
</dbReference>
<reference evidence="2 3" key="1">
    <citation type="submission" date="2020-08" db="EMBL/GenBank/DDBJ databases">
        <authorList>
            <person name="Hejnol A."/>
        </authorList>
    </citation>
    <scope>NUCLEOTIDE SEQUENCE [LARGE SCALE GENOMIC DNA]</scope>
</reference>
<evidence type="ECO:0000313" key="2">
    <source>
        <dbReference type="EMBL" id="CAD5120164.1"/>
    </source>
</evidence>
<dbReference type="SMART" id="SM00185">
    <property type="entry name" value="ARM"/>
    <property type="match status" value="1"/>
</dbReference>
<keyword evidence="3" id="KW-1185">Reference proteome</keyword>
<dbReference type="Gene3D" id="3.40.50.10140">
    <property type="entry name" value="Toll/interleukin-1 receptor homology (TIR) domain"/>
    <property type="match status" value="1"/>
</dbReference>
<dbReference type="AlphaFoldDB" id="A0A7I8VXD9"/>
<dbReference type="GO" id="GO:0007165">
    <property type="term" value="P:signal transduction"/>
    <property type="evidence" value="ECO:0007669"/>
    <property type="project" value="InterPro"/>
</dbReference>
<dbReference type="InterPro" id="IPR000157">
    <property type="entry name" value="TIR_dom"/>
</dbReference>
<protein>
    <submittedName>
        <fullName evidence="2">DgyrCDS8741</fullName>
    </submittedName>
</protein>
<dbReference type="OrthoDB" id="9978456at2759"/>
<sequence>MKTLRHAVKKFKEFSVDPNVDFKTTFTTSRYTDQMDNKVKNLYRRTLEKFLYHIENASATIEAEEYADDRAFLTHLVYLIQLDYFSEYASISKTNVKLIKRALAISFIESQLHLKLFTVLQSVIEQESLGKVNFNLKVILLNVYTSFTDGSEEFAYEMSTLKDFIDFIVNMFKDVNAKALKPINTDQKSGEVSMAMGVFYNCLLHENSKEVIKEKFDVLDLMQPFTASKVGIVILLATFSMALVADESQSNKFSSNRAGVSYAILSLKQALGLESLGNNDGWTAYELAKGIGRLAVNDGNKQLLVDNGAIEPLYKLSLSDDDEEASEACEALWNLAFKVELRKDILAVGGLKESMERLSKSDRPCQKPAQGLLWLLQQGEGKEMNVPLSTIKSGKKKNDDTVFNKLIDTDTQNLAGSKTRKGHIMISYQWGNQPLIKEIKSGLAKRGYNVWLDIEKMNGSTLEAMAEAVEQSQVILVCMSPKYKQSANCRMEAEYTLNCKKEFIPLIMTKNYKPDGWLGFMLGAKLFFDFSGKYDIGKKFEELLKEIGERGKSSLQIQPSLDLVQEVNAPQTTATPPSESVKSWGKSEINTWIEENNLSYIRKLKVLTGKKLDALKRLHKEAPEYFYQMIKNEFGIASLDSIADFMEAFAKI</sequence>
<dbReference type="EMBL" id="CAJFCJ010000012">
    <property type="protein sequence ID" value="CAD5120164.1"/>
    <property type="molecule type" value="Genomic_DNA"/>
</dbReference>
<evidence type="ECO:0000259" key="1">
    <source>
        <dbReference type="Pfam" id="PF13676"/>
    </source>
</evidence>
<dbReference type="InterPro" id="IPR011989">
    <property type="entry name" value="ARM-like"/>
</dbReference>
<feature type="domain" description="TIR" evidence="1">
    <location>
        <begin position="424"/>
        <end position="544"/>
    </location>
</feature>
<organism evidence="2 3">
    <name type="scientific">Dimorphilus gyrociliatus</name>
    <dbReference type="NCBI Taxonomy" id="2664684"/>
    <lineage>
        <taxon>Eukaryota</taxon>
        <taxon>Metazoa</taxon>
        <taxon>Spiralia</taxon>
        <taxon>Lophotrochozoa</taxon>
        <taxon>Annelida</taxon>
        <taxon>Polychaeta</taxon>
        <taxon>Polychaeta incertae sedis</taxon>
        <taxon>Dinophilidae</taxon>
        <taxon>Dimorphilus</taxon>
    </lineage>
</organism>
<dbReference type="InterPro" id="IPR016024">
    <property type="entry name" value="ARM-type_fold"/>
</dbReference>
<name>A0A7I8VXD9_9ANNE</name>
<gene>
    <name evidence="2" type="ORF">DGYR_LOCUS8293</name>
</gene>
<dbReference type="SUPFAM" id="SSF52200">
    <property type="entry name" value="Toll/Interleukin receptor TIR domain"/>
    <property type="match status" value="1"/>
</dbReference>
<dbReference type="Pfam" id="PF13676">
    <property type="entry name" value="TIR_2"/>
    <property type="match status" value="1"/>
</dbReference>
<dbReference type="InterPro" id="IPR000225">
    <property type="entry name" value="Armadillo"/>
</dbReference>
<dbReference type="PANTHER" id="PTHR46270:SF2">
    <property type="entry name" value="TIR DOMAIN-CONTAINING PROTEIN"/>
    <property type="match status" value="1"/>
</dbReference>
<dbReference type="Gene3D" id="1.25.10.10">
    <property type="entry name" value="Leucine-rich Repeat Variant"/>
    <property type="match status" value="1"/>
</dbReference>
<dbReference type="Pfam" id="PF00514">
    <property type="entry name" value="Arm"/>
    <property type="match status" value="1"/>
</dbReference>
<dbReference type="Proteomes" id="UP000549394">
    <property type="component" value="Unassembled WGS sequence"/>
</dbReference>